<dbReference type="Gene3D" id="1.10.287.950">
    <property type="entry name" value="Methyl-accepting chemotaxis protein"/>
    <property type="match status" value="1"/>
</dbReference>
<dbReference type="EMBL" id="FORH01000001">
    <property type="protein sequence ID" value="SFI73134.1"/>
    <property type="molecule type" value="Genomic_DNA"/>
</dbReference>
<evidence type="ECO:0000313" key="5">
    <source>
        <dbReference type="EMBL" id="SFI73134.1"/>
    </source>
</evidence>
<evidence type="ECO:0000259" key="4">
    <source>
        <dbReference type="PROSITE" id="PS50111"/>
    </source>
</evidence>
<dbReference type="GO" id="GO:0007165">
    <property type="term" value="P:signal transduction"/>
    <property type="evidence" value="ECO:0007669"/>
    <property type="project" value="UniProtKB-KW"/>
</dbReference>
<evidence type="ECO:0000256" key="1">
    <source>
        <dbReference type="ARBA" id="ARBA00022500"/>
    </source>
</evidence>
<dbReference type="Proteomes" id="UP000199630">
    <property type="component" value="Unassembled WGS sequence"/>
</dbReference>
<organism evidence="5 6">
    <name type="scientific">Celeribacter neptunius</name>
    <dbReference type="NCBI Taxonomy" id="588602"/>
    <lineage>
        <taxon>Bacteria</taxon>
        <taxon>Pseudomonadati</taxon>
        <taxon>Pseudomonadota</taxon>
        <taxon>Alphaproteobacteria</taxon>
        <taxon>Rhodobacterales</taxon>
        <taxon>Roseobacteraceae</taxon>
        <taxon>Celeribacter</taxon>
    </lineage>
</organism>
<keyword evidence="3" id="KW-0807">Transducer</keyword>
<dbReference type="InterPro" id="IPR004089">
    <property type="entry name" value="MCPsignal_dom"/>
</dbReference>
<dbReference type="SUPFAM" id="SSF58104">
    <property type="entry name" value="Methyl-accepting chemotaxis protein (MCP) signaling domain"/>
    <property type="match status" value="1"/>
</dbReference>
<keyword evidence="1" id="KW-0145">Chemotaxis</keyword>
<evidence type="ECO:0000256" key="3">
    <source>
        <dbReference type="PROSITE-ProRule" id="PRU00284"/>
    </source>
</evidence>
<keyword evidence="6" id="KW-1185">Reference proteome</keyword>
<dbReference type="STRING" id="588602.SAMN04487991_0725"/>
<dbReference type="PANTHER" id="PTHR43531:SF11">
    <property type="entry name" value="METHYL-ACCEPTING CHEMOTAXIS PROTEIN 3"/>
    <property type="match status" value="1"/>
</dbReference>
<dbReference type="Pfam" id="PF00015">
    <property type="entry name" value="MCPsignal"/>
    <property type="match status" value="1"/>
</dbReference>
<evidence type="ECO:0000313" key="6">
    <source>
        <dbReference type="Proteomes" id="UP000199630"/>
    </source>
</evidence>
<dbReference type="SMART" id="SM00283">
    <property type="entry name" value="MA"/>
    <property type="match status" value="1"/>
</dbReference>
<reference evidence="6" key="1">
    <citation type="submission" date="2016-10" db="EMBL/GenBank/DDBJ databases">
        <authorList>
            <person name="Varghese N."/>
            <person name="Submissions S."/>
        </authorList>
    </citation>
    <scope>NUCLEOTIDE SEQUENCE [LARGE SCALE GENOMIC DNA]</scope>
    <source>
        <strain evidence="6">DSM 26471</strain>
    </source>
</reference>
<evidence type="ECO:0000256" key="2">
    <source>
        <dbReference type="ARBA" id="ARBA00029447"/>
    </source>
</evidence>
<proteinExistence type="inferred from homology"/>
<dbReference type="GO" id="GO:0016020">
    <property type="term" value="C:membrane"/>
    <property type="evidence" value="ECO:0007669"/>
    <property type="project" value="InterPro"/>
</dbReference>
<protein>
    <submittedName>
        <fullName evidence="5">Methyl-accepting chemotaxis protein</fullName>
    </submittedName>
</protein>
<dbReference type="RefSeq" id="WP_090057412.1">
    <property type="nucleotide sequence ID" value="NZ_FORH01000001.1"/>
</dbReference>
<comment type="similarity">
    <text evidence="2">Belongs to the methyl-accepting chemotaxis (MCP) protein family.</text>
</comment>
<dbReference type="GO" id="GO:0006935">
    <property type="term" value="P:chemotaxis"/>
    <property type="evidence" value="ECO:0007669"/>
    <property type="project" value="UniProtKB-KW"/>
</dbReference>
<dbReference type="AlphaFoldDB" id="A0A1I3KL76"/>
<accession>A0A1I3KL76</accession>
<gene>
    <name evidence="5" type="ORF">SAMN04487991_0725</name>
</gene>
<dbReference type="OrthoDB" id="354287at2"/>
<name>A0A1I3KL76_9RHOB</name>
<sequence length="484" mass="52550">MHIEQQIQPWSSDQKTLGREVFDFVEPSLKDTLTEAYRVVDPHMGPFPDEMMARETTKLRQICHGDYSAEYFRIQGRISADIAAKTSYPDYLLGYSYYAAGLLNSLYRAAQDEPIEHRAEMAQVLMTAIFNDVAVSMHHFFAQMEQEAAAERAEFDRQREAAMAEDKKAMDMLSVALEALARGDLSYRIGPDMPEKSAQTRDDFNRATDAMRGAMESLSAAASELQAGTMAISGAAADLSTRTETQAGSLETTASALTEIRSTMDISAQNAREATGAASETTALMHESGQIMNETEVAMREISEGFKSIAQSVSLIDDIAMQTNLLALNAAVEAARAGDAGRGFAVVASEVRSLAQRAGTTAKSIRDLIEQGEVRVSNGEALVNKTSKALLTSREKVDQIDSQLSEIAHAAQEQAMGVTQISDTLHEIDQSNQQNAAMAEEATAAAVDLNTNAKMLASLVAAFKLEPLPREQASRSHYRAPLAS</sequence>
<dbReference type="PANTHER" id="PTHR43531">
    <property type="entry name" value="PROTEIN ICFG"/>
    <property type="match status" value="1"/>
</dbReference>
<feature type="domain" description="Methyl-accepting transducer" evidence="4">
    <location>
        <begin position="221"/>
        <end position="450"/>
    </location>
</feature>
<dbReference type="InterPro" id="IPR051310">
    <property type="entry name" value="MCP_chemotaxis"/>
</dbReference>
<dbReference type="PROSITE" id="PS50111">
    <property type="entry name" value="CHEMOTAXIS_TRANSDUC_2"/>
    <property type="match status" value="1"/>
</dbReference>